<dbReference type="AlphaFoldDB" id="A0A850H5C0"/>
<dbReference type="GO" id="GO:0015740">
    <property type="term" value="P:C4-dicarboxylate transport"/>
    <property type="evidence" value="ECO:0007669"/>
    <property type="project" value="TreeGrafter"/>
</dbReference>
<evidence type="ECO:0000256" key="2">
    <source>
        <dbReference type="ARBA" id="ARBA00022448"/>
    </source>
</evidence>
<dbReference type="GO" id="GO:0005886">
    <property type="term" value="C:plasma membrane"/>
    <property type="evidence" value="ECO:0007669"/>
    <property type="project" value="UniProtKB-SubCell"/>
</dbReference>
<evidence type="ECO:0000313" key="11">
    <source>
        <dbReference type="EMBL" id="NVE94357.1"/>
    </source>
</evidence>
<dbReference type="PANTHER" id="PTHR35011">
    <property type="entry name" value="2,3-DIKETO-L-GULONATE TRAP TRANSPORTER SMALL PERMEASE PROTEIN YIAM"/>
    <property type="match status" value="1"/>
</dbReference>
<evidence type="ECO:0000256" key="6">
    <source>
        <dbReference type="ARBA" id="ARBA00022989"/>
    </source>
</evidence>
<gene>
    <name evidence="11" type="ORF">HUO12_05525</name>
</gene>
<evidence type="ECO:0000256" key="4">
    <source>
        <dbReference type="ARBA" id="ARBA00022519"/>
    </source>
</evidence>
<keyword evidence="5 9" id="KW-0812">Transmembrane</keyword>
<evidence type="ECO:0000256" key="7">
    <source>
        <dbReference type="ARBA" id="ARBA00023136"/>
    </source>
</evidence>
<reference evidence="11 12" key="1">
    <citation type="submission" date="2020-06" db="EMBL/GenBank/DDBJ databases">
        <title>Altererythrobacter lutimaris sp. nov., a marine bacterium isolated from a tidal flat.</title>
        <authorList>
            <person name="Kim D."/>
            <person name="Yoo Y."/>
            <person name="Kim J.-J."/>
        </authorList>
    </citation>
    <scope>NUCLEOTIDE SEQUENCE [LARGE SCALE GENOMIC DNA]</scope>
    <source>
        <strain evidence="11 12">JGD-16</strain>
    </source>
</reference>
<keyword evidence="6 9" id="KW-1133">Transmembrane helix</keyword>
<dbReference type="InterPro" id="IPR007387">
    <property type="entry name" value="TRAP_DctQ"/>
</dbReference>
<evidence type="ECO:0000256" key="9">
    <source>
        <dbReference type="RuleBase" id="RU369079"/>
    </source>
</evidence>
<evidence type="ECO:0000256" key="1">
    <source>
        <dbReference type="ARBA" id="ARBA00004429"/>
    </source>
</evidence>
<sequence length="161" mass="17385">MSALSRFLSQLALWFSAIGLVAMTAIIGWQVFGRYLLGDAPAWAEQAALFLMLWFILFAAAAGVREGFHIRLSLLQDSIGEASRKTAAMICHLVVLLFGAGMAWGGAELALATWQHDIPTLGLPRGLAYAPLPAAGVLIMFFSVEHILAERSGSKVEPLWS</sequence>
<protein>
    <recommendedName>
        <fullName evidence="9">TRAP transporter small permease protein</fullName>
    </recommendedName>
</protein>
<organism evidence="11 12">
    <name type="scientific">Altererythrobacter lutimaris</name>
    <dbReference type="NCBI Taxonomy" id="2743979"/>
    <lineage>
        <taxon>Bacteria</taxon>
        <taxon>Pseudomonadati</taxon>
        <taxon>Pseudomonadota</taxon>
        <taxon>Alphaproteobacteria</taxon>
        <taxon>Sphingomonadales</taxon>
        <taxon>Erythrobacteraceae</taxon>
        <taxon>Altererythrobacter</taxon>
    </lineage>
</organism>
<feature type="domain" description="Tripartite ATP-independent periplasmic transporters DctQ component" evidence="10">
    <location>
        <begin position="23"/>
        <end position="148"/>
    </location>
</feature>
<dbReference type="InterPro" id="IPR055348">
    <property type="entry name" value="DctQ"/>
</dbReference>
<dbReference type="Proteomes" id="UP000546031">
    <property type="component" value="Unassembled WGS sequence"/>
</dbReference>
<accession>A0A850H5C0</accession>
<name>A0A850H5C0_9SPHN</name>
<comment type="caution">
    <text evidence="11">The sequence shown here is derived from an EMBL/GenBank/DDBJ whole genome shotgun (WGS) entry which is preliminary data.</text>
</comment>
<keyword evidence="7 9" id="KW-0472">Membrane</keyword>
<feature type="transmembrane region" description="Helical" evidence="9">
    <location>
        <begin position="12"/>
        <end position="32"/>
    </location>
</feature>
<evidence type="ECO:0000256" key="3">
    <source>
        <dbReference type="ARBA" id="ARBA00022475"/>
    </source>
</evidence>
<dbReference type="PANTHER" id="PTHR35011:SF11">
    <property type="entry name" value="TRAP TRANSPORTER SMALL PERMEASE PROTEIN"/>
    <property type="match status" value="1"/>
</dbReference>
<keyword evidence="2 9" id="KW-0813">Transport</keyword>
<comment type="subcellular location">
    <subcellularLocation>
        <location evidence="1 9">Cell inner membrane</location>
        <topology evidence="1 9">Multi-pass membrane protein</topology>
    </subcellularLocation>
</comment>
<dbReference type="Pfam" id="PF04290">
    <property type="entry name" value="DctQ"/>
    <property type="match status" value="1"/>
</dbReference>
<evidence type="ECO:0000256" key="8">
    <source>
        <dbReference type="ARBA" id="ARBA00038436"/>
    </source>
</evidence>
<dbReference type="GO" id="GO:0022857">
    <property type="term" value="F:transmembrane transporter activity"/>
    <property type="evidence" value="ECO:0007669"/>
    <property type="project" value="UniProtKB-UniRule"/>
</dbReference>
<comment type="function">
    <text evidence="9">Part of the tripartite ATP-independent periplasmic (TRAP) transport system.</text>
</comment>
<evidence type="ECO:0000256" key="5">
    <source>
        <dbReference type="ARBA" id="ARBA00022692"/>
    </source>
</evidence>
<feature type="transmembrane region" description="Helical" evidence="9">
    <location>
        <begin position="86"/>
        <end position="107"/>
    </location>
</feature>
<keyword evidence="4 9" id="KW-0997">Cell inner membrane</keyword>
<feature type="transmembrane region" description="Helical" evidence="9">
    <location>
        <begin position="127"/>
        <end position="148"/>
    </location>
</feature>
<dbReference type="EMBL" id="JABWTA010000001">
    <property type="protein sequence ID" value="NVE94357.1"/>
    <property type="molecule type" value="Genomic_DNA"/>
</dbReference>
<evidence type="ECO:0000313" key="12">
    <source>
        <dbReference type="Proteomes" id="UP000546031"/>
    </source>
</evidence>
<comment type="similarity">
    <text evidence="8 9">Belongs to the TRAP transporter small permease family.</text>
</comment>
<keyword evidence="12" id="KW-1185">Reference proteome</keyword>
<feature type="transmembrane region" description="Helical" evidence="9">
    <location>
        <begin position="47"/>
        <end position="65"/>
    </location>
</feature>
<evidence type="ECO:0000259" key="10">
    <source>
        <dbReference type="Pfam" id="PF04290"/>
    </source>
</evidence>
<proteinExistence type="inferred from homology"/>
<comment type="subunit">
    <text evidence="9">The complex comprises the extracytoplasmic solute receptor protein and the two transmembrane proteins.</text>
</comment>
<keyword evidence="3" id="KW-1003">Cell membrane</keyword>